<keyword evidence="5 6" id="KW-0472">Membrane</keyword>
<evidence type="ECO:0000256" key="4">
    <source>
        <dbReference type="ARBA" id="ARBA00022989"/>
    </source>
</evidence>
<dbReference type="RefSeq" id="WP_345098737.1">
    <property type="nucleotide sequence ID" value="NZ_BAABGS010000018.1"/>
</dbReference>
<evidence type="ECO:0000256" key="5">
    <source>
        <dbReference type="ARBA" id="ARBA00023136"/>
    </source>
</evidence>
<evidence type="ECO:0000256" key="3">
    <source>
        <dbReference type="ARBA" id="ARBA00022692"/>
    </source>
</evidence>
<name>A0ABW5DH51_9HYPH</name>
<evidence type="ECO:0000313" key="8">
    <source>
        <dbReference type="EMBL" id="MFD2259244.1"/>
    </source>
</evidence>
<comment type="caution">
    <text evidence="8">The sequence shown here is derived from an EMBL/GenBank/DDBJ whole genome shotgun (WGS) entry which is preliminary data.</text>
</comment>
<sequence>MATTSAGIHPAGSPAIASARQEESRIARAFREAVIVALLVAALSFFFIGVRTDIAPGGLDIRMRWEAWFTAIAIGFFGRLLLNLFVFGRDWGVGSRAGAARGRLTEAVPNLGKWMLRTFFVFAALLPFIAMYLFPGRDRQLIDVSILIMTYVMLGWGLNIVVGLAGLLDLGYVAFYAVGAYSFALLSTYYDFIGFWTALPLAGLLAALWGMVLGFPVLRLRGDYLAIVTLAFGEIIRVVLLNWYEFTGGPNGISGIPKPTFFGLEFGRGEGSFSDFFGIPYSPIHRFVYLYYIIFLLALVTYVVTIRLRSLPIGRAWEALREDEIACRSLGINTRNTKLTAFAIGAMFGGFAGSFFATRQGFVSPESFTFMESAIILAIVVLGGLGSQIGIVLASIVMIGGIEALRNLGFLTYIFGPDFDPAQYRMLLFGMAMVVIMVWKPRGFVSTREPTVALKEKKRIGADLVAQGEGH</sequence>
<evidence type="ECO:0000256" key="1">
    <source>
        <dbReference type="ARBA" id="ARBA00004651"/>
    </source>
</evidence>
<feature type="transmembrane region" description="Helical" evidence="6">
    <location>
        <begin position="199"/>
        <end position="218"/>
    </location>
</feature>
<feature type="transmembrane region" description="Helical" evidence="6">
    <location>
        <begin position="114"/>
        <end position="134"/>
    </location>
</feature>
<proteinExistence type="predicted"/>
<dbReference type="InterPro" id="IPR001851">
    <property type="entry name" value="ABC_transp_permease"/>
</dbReference>
<comment type="subcellular location">
    <subcellularLocation>
        <location evidence="1">Cell membrane</location>
        <topology evidence="1">Multi-pass membrane protein</topology>
    </subcellularLocation>
</comment>
<dbReference type="InterPro" id="IPR043428">
    <property type="entry name" value="LivM-like"/>
</dbReference>
<gene>
    <name evidence="8" type="primary">livM</name>
    <name evidence="8" type="ORF">ACFSMZ_05645</name>
</gene>
<feature type="transmembrane region" description="Helical" evidence="6">
    <location>
        <begin position="173"/>
        <end position="192"/>
    </location>
</feature>
<dbReference type="Pfam" id="PF02653">
    <property type="entry name" value="BPD_transp_2"/>
    <property type="match status" value="1"/>
</dbReference>
<keyword evidence="3 6" id="KW-0812">Transmembrane</keyword>
<feature type="domain" description="High-affinity branched-chain amino acid transport system permease LivHM N-terminal" evidence="7">
    <location>
        <begin position="29"/>
        <end position="124"/>
    </location>
</feature>
<feature type="transmembrane region" description="Helical" evidence="6">
    <location>
        <begin position="422"/>
        <end position="439"/>
    </location>
</feature>
<dbReference type="PANTHER" id="PTHR30482">
    <property type="entry name" value="HIGH-AFFINITY BRANCHED-CHAIN AMINO ACID TRANSPORT SYSTEM PERMEASE"/>
    <property type="match status" value="1"/>
</dbReference>
<dbReference type="CDD" id="cd06581">
    <property type="entry name" value="TM_PBP1_LivM_like"/>
    <property type="match status" value="1"/>
</dbReference>
<feature type="transmembrane region" description="Helical" evidence="6">
    <location>
        <begin position="374"/>
        <end position="402"/>
    </location>
</feature>
<reference evidence="9" key="1">
    <citation type="journal article" date="2019" name="Int. J. Syst. Evol. Microbiol.">
        <title>The Global Catalogue of Microorganisms (GCM) 10K type strain sequencing project: providing services to taxonomists for standard genome sequencing and annotation.</title>
        <authorList>
            <consortium name="The Broad Institute Genomics Platform"/>
            <consortium name="The Broad Institute Genome Sequencing Center for Infectious Disease"/>
            <person name="Wu L."/>
            <person name="Ma J."/>
        </authorList>
    </citation>
    <scope>NUCLEOTIDE SEQUENCE [LARGE SCALE GENOMIC DNA]</scope>
    <source>
        <strain evidence="9">KCTC 23707</strain>
    </source>
</reference>
<keyword evidence="2" id="KW-1003">Cell membrane</keyword>
<dbReference type="PANTHER" id="PTHR30482:SF20">
    <property type="entry name" value="HIGH-AFFINITY BRANCHED-CHAIN AMINO ACID TRANSPORT SYSTEM PERMEASE PROTEIN LIVM"/>
    <property type="match status" value="1"/>
</dbReference>
<organism evidence="8 9">
    <name type="scientific">Chelativorans composti</name>
    <dbReference type="NCBI Taxonomy" id="768533"/>
    <lineage>
        <taxon>Bacteria</taxon>
        <taxon>Pseudomonadati</taxon>
        <taxon>Pseudomonadota</taxon>
        <taxon>Alphaproteobacteria</taxon>
        <taxon>Hyphomicrobiales</taxon>
        <taxon>Phyllobacteriaceae</taxon>
        <taxon>Chelativorans</taxon>
    </lineage>
</organism>
<dbReference type="InterPro" id="IPR021807">
    <property type="entry name" value="LivHM_N"/>
</dbReference>
<evidence type="ECO:0000259" key="7">
    <source>
        <dbReference type="Pfam" id="PF11862"/>
    </source>
</evidence>
<feature type="transmembrane region" description="Helical" evidence="6">
    <location>
        <begin position="224"/>
        <end position="244"/>
    </location>
</feature>
<dbReference type="Pfam" id="PF11862">
    <property type="entry name" value="DUF3382"/>
    <property type="match status" value="1"/>
</dbReference>
<feature type="transmembrane region" description="Helical" evidence="6">
    <location>
        <begin position="146"/>
        <end position="167"/>
    </location>
</feature>
<feature type="transmembrane region" description="Helical" evidence="6">
    <location>
        <begin position="289"/>
        <end position="308"/>
    </location>
</feature>
<keyword evidence="4 6" id="KW-1133">Transmembrane helix</keyword>
<protein>
    <submittedName>
        <fullName evidence="8">High-affinity branched-chain amino acid ABC transporter permease LivM</fullName>
    </submittedName>
</protein>
<feature type="transmembrane region" description="Helical" evidence="6">
    <location>
        <begin position="67"/>
        <end position="87"/>
    </location>
</feature>
<dbReference type="Proteomes" id="UP001597373">
    <property type="component" value="Unassembled WGS sequence"/>
</dbReference>
<feature type="transmembrane region" description="Helical" evidence="6">
    <location>
        <begin position="33"/>
        <end position="55"/>
    </location>
</feature>
<accession>A0ABW5DH51</accession>
<keyword evidence="9" id="KW-1185">Reference proteome</keyword>
<feature type="transmembrane region" description="Helical" evidence="6">
    <location>
        <begin position="339"/>
        <end position="362"/>
    </location>
</feature>
<dbReference type="EMBL" id="JBHUIR010000020">
    <property type="protein sequence ID" value="MFD2259244.1"/>
    <property type="molecule type" value="Genomic_DNA"/>
</dbReference>
<evidence type="ECO:0000313" key="9">
    <source>
        <dbReference type="Proteomes" id="UP001597373"/>
    </source>
</evidence>
<dbReference type="NCBIfam" id="NF008450">
    <property type="entry name" value="PRK11301.1"/>
    <property type="match status" value="1"/>
</dbReference>
<evidence type="ECO:0000256" key="2">
    <source>
        <dbReference type="ARBA" id="ARBA00022475"/>
    </source>
</evidence>
<evidence type="ECO:0000256" key="6">
    <source>
        <dbReference type="SAM" id="Phobius"/>
    </source>
</evidence>